<keyword evidence="5" id="KW-0677">Repeat</keyword>
<dbReference type="InterPro" id="IPR049883">
    <property type="entry name" value="NOTCH1_EGF-like"/>
</dbReference>
<evidence type="ECO:0000256" key="1">
    <source>
        <dbReference type="ARBA" id="ARBA00004370"/>
    </source>
</evidence>
<dbReference type="InterPro" id="IPR051495">
    <property type="entry name" value="Epithelial_Barrier/Signaling"/>
</dbReference>
<dbReference type="PROSITE" id="PS00022">
    <property type="entry name" value="EGF_1"/>
    <property type="match status" value="1"/>
</dbReference>
<keyword evidence="8 9" id="KW-1015">Disulfide bond</keyword>
<dbReference type="SMART" id="SM00539">
    <property type="entry name" value="NIDO"/>
    <property type="match status" value="1"/>
</dbReference>
<feature type="disulfide bond" evidence="9">
    <location>
        <begin position="766"/>
        <end position="775"/>
    </location>
</feature>
<dbReference type="GO" id="GO:0005176">
    <property type="term" value="F:ErbB-2 class receptor binding"/>
    <property type="evidence" value="ECO:0007669"/>
    <property type="project" value="TreeGrafter"/>
</dbReference>
<dbReference type="PROSITE" id="PS50026">
    <property type="entry name" value="EGF_3"/>
    <property type="match status" value="2"/>
</dbReference>
<dbReference type="GO" id="GO:0007160">
    <property type="term" value="P:cell-matrix adhesion"/>
    <property type="evidence" value="ECO:0007669"/>
    <property type="project" value="InterPro"/>
</dbReference>
<dbReference type="InterPro" id="IPR003886">
    <property type="entry name" value="NIDO_dom"/>
</dbReference>
<evidence type="ECO:0000256" key="5">
    <source>
        <dbReference type="ARBA" id="ARBA00022737"/>
    </source>
</evidence>
<dbReference type="GO" id="GO:0071944">
    <property type="term" value="C:cell periphery"/>
    <property type="evidence" value="ECO:0007669"/>
    <property type="project" value="UniProtKB-ARBA"/>
</dbReference>
<dbReference type="InterPro" id="IPR000152">
    <property type="entry name" value="EGF-type_Asp/Asn_hydroxyl_site"/>
</dbReference>
<dbReference type="GO" id="GO:0016020">
    <property type="term" value="C:membrane"/>
    <property type="evidence" value="ECO:0007669"/>
    <property type="project" value="UniProtKB-SubCell"/>
</dbReference>
<evidence type="ECO:0000256" key="8">
    <source>
        <dbReference type="ARBA" id="ARBA00023157"/>
    </source>
</evidence>
<dbReference type="SUPFAM" id="SSF57196">
    <property type="entry name" value="EGF/Laminin"/>
    <property type="match status" value="2"/>
</dbReference>
<gene>
    <name evidence="13" type="ORF">WMY93_018287</name>
</gene>
<name>A0AAW0NJL2_9GOBI</name>
<evidence type="ECO:0000256" key="9">
    <source>
        <dbReference type="PROSITE-ProRule" id="PRU00076"/>
    </source>
</evidence>
<dbReference type="Pfam" id="PF23263">
    <property type="entry name" value="C8-3_MUC4"/>
    <property type="match status" value="1"/>
</dbReference>
<dbReference type="PROSITE" id="PS01187">
    <property type="entry name" value="EGF_CA"/>
    <property type="match status" value="1"/>
</dbReference>
<dbReference type="EMBL" id="JBBPFD010000013">
    <property type="protein sequence ID" value="KAK7901518.1"/>
    <property type="molecule type" value="Genomic_DNA"/>
</dbReference>
<dbReference type="Pfam" id="PF00094">
    <property type="entry name" value="VWD"/>
    <property type="match status" value="1"/>
</dbReference>
<feature type="domain" description="VWFD" evidence="12">
    <location>
        <begin position="375"/>
        <end position="581"/>
    </location>
</feature>
<dbReference type="GO" id="GO:0005509">
    <property type="term" value="F:calcium ion binding"/>
    <property type="evidence" value="ECO:0007669"/>
    <property type="project" value="InterPro"/>
</dbReference>
<evidence type="ECO:0000259" key="11">
    <source>
        <dbReference type="PROSITE" id="PS51220"/>
    </source>
</evidence>
<dbReference type="PROSITE" id="PS01186">
    <property type="entry name" value="EGF_2"/>
    <property type="match status" value="1"/>
</dbReference>
<comment type="subcellular location">
    <subcellularLocation>
        <location evidence="1">Membrane</location>
    </subcellularLocation>
</comment>
<dbReference type="InterPro" id="IPR000742">
    <property type="entry name" value="EGF"/>
</dbReference>
<dbReference type="SMART" id="SM00216">
    <property type="entry name" value="VWD"/>
    <property type="match status" value="1"/>
</dbReference>
<dbReference type="PROSITE" id="PS51233">
    <property type="entry name" value="VWFD"/>
    <property type="match status" value="1"/>
</dbReference>
<dbReference type="PANTHER" id="PTHR13802">
    <property type="entry name" value="MUCIN 4-RELATED"/>
    <property type="match status" value="1"/>
</dbReference>
<evidence type="ECO:0008006" key="15">
    <source>
        <dbReference type="Google" id="ProtNLM"/>
    </source>
</evidence>
<dbReference type="CDD" id="cd00053">
    <property type="entry name" value="EGF"/>
    <property type="match status" value="1"/>
</dbReference>
<proteinExistence type="predicted"/>
<dbReference type="PROSITE" id="PS51220">
    <property type="entry name" value="NIDO"/>
    <property type="match status" value="1"/>
</dbReference>
<feature type="domain" description="NIDO" evidence="11">
    <location>
        <begin position="70"/>
        <end position="223"/>
    </location>
</feature>
<dbReference type="AlphaFoldDB" id="A0AAW0NJL2"/>
<dbReference type="Pfam" id="PF06119">
    <property type="entry name" value="NIDO"/>
    <property type="match status" value="1"/>
</dbReference>
<keyword evidence="3" id="KW-0812">Transmembrane</keyword>
<organism evidence="13 14">
    <name type="scientific">Mugilogobius chulae</name>
    <name type="common">yellowstripe goby</name>
    <dbReference type="NCBI Taxonomy" id="88201"/>
    <lineage>
        <taxon>Eukaryota</taxon>
        <taxon>Metazoa</taxon>
        <taxon>Chordata</taxon>
        <taxon>Craniata</taxon>
        <taxon>Vertebrata</taxon>
        <taxon>Euteleostomi</taxon>
        <taxon>Actinopterygii</taxon>
        <taxon>Neopterygii</taxon>
        <taxon>Teleostei</taxon>
        <taxon>Neoteleostei</taxon>
        <taxon>Acanthomorphata</taxon>
        <taxon>Gobiaria</taxon>
        <taxon>Gobiiformes</taxon>
        <taxon>Gobioidei</taxon>
        <taxon>Gobiidae</taxon>
        <taxon>Gobionellinae</taxon>
        <taxon>Mugilogobius</taxon>
    </lineage>
</organism>
<keyword evidence="7" id="KW-0472">Membrane</keyword>
<dbReference type="Pfam" id="PF12947">
    <property type="entry name" value="EGF_3"/>
    <property type="match status" value="1"/>
</dbReference>
<reference evidence="14" key="1">
    <citation type="submission" date="2024-04" db="EMBL/GenBank/DDBJ databases">
        <title>Salinicola lusitanus LLJ914,a marine bacterium isolated from the Okinawa Trough.</title>
        <authorList>
            <person name="Li J."/>
        </authorList>
    </citation>
    <scope>NUCLEOTIDE SEQUENCE [LARGE SCALE GENOMIC DNA]</scope>
</reference>
<keyword evidence="6" id="KW-1133">Transmembrane helix</keyword>
<dbReference type="InterPro" id="IPR024731">
    <property type="entry name" value="NELL2-like_EGF"/>
</dbReference>
<protein>
    <recommendedName>
        <fullName evidence="15">Mucin-like protein</fullName>
    </recommendedName>
</protein>
<accession>A0AAW0NJL2</accession>
<dbReference type="CDD" id="cd00054">
    <property type="entry name" value="EGF_CA"/>
    <property type="match status" value="2"/>
</dbReference>
<feature type="domain" description="EGF-like" evidence="10">
    <location>
        <begin position="823"/>
        <end position="864"/>
    </location>
</feature>
<comment type="caution">
    <text evidence="9">Lacks conserved residue(s) required for the propagation of feature annotation.</text>
</comment>
<evidence type="ECO:0000259" key="10">
    <source>
        <dbReference type="PROSITE" id="PS50026"/>
    </source>
</evidence>
<feature type="domain" description="EGF-like" evidence="10">
    <location>
        <begin position="733"/>
        <end position="776"/>
    </location>
</feature>
<dbReference type="InterPro" id="IPR056619">
    <property type="entry name" value="C8-3_MUC4"/>
</dbReference>
<evidence type="ECO:0000259" key="12">
    <source>
        <dbReference type="PROSITE" id="PS51233"/>
    </source>
</evidence>
<evidence type="ECO:0000256" key="4">
    <source>
        <dbReference type="ARBA" id="ARBA00022729"/>
    </source>
</evidence>
<comment type="caution">
    <text evidence="13">The sequence shown here is derived from an EMBL/GenBank/DDBJ whole genome shotgun (WGS) entry which is preliminary data.</text>
</comment>
<evidence type="ECO:0000256" key="6">
    <source>
        <dbReference type="ARBA" id="ARBA00022989"/>
    </source>
</evidence>
<dbReference type="PROSITE" id="PS00010">
    <property type="entry name" value="ASX_HYDROXYL"/>
    <property type="match status" value="2"/>
</dbReference>
<dbReference type="Proteomes" id="UP001460270">
    <property type="component" value="Unassembled WGS sequence"/>
</dbReference>
<keyword evidence="2 9" id="KW-0245">EGF-like domain</keyword>
<dbReference type="SMART" id="SM00181">
    <property type="entry name" value="EGF"/>
    <property type="match status" value="5"/>
</dbReference>
<dbReference type="Pfam" id="PF07645">
    <property type="entry name" value="EGF_CA"/>
    <property type="match status" value="2"/>
</dbReference>
<evidence type="ECO:0000256" key="3">
    <source>
        <dbReference type="ARBA" id="ARBA00022692"/>
    </source>
</evidence>
<dbReference type="Gene3D" id="2.10.25.10">
    <property type="entry name" value="Laminin"/>
    <property type="match status" value="4"/>
</dbReference>
<keyword evidence="14" id="KW-1185">Reference proteome</keyword>
<dbReference type="PANTHER" id="PTHR13802:SF52">
    <property type="entry name" value="MUCIN-4"/>
    <property type="match status" value="1"/>
</dbReference>
<sequence length="1082" mass="119381">MTESVLFPYGEDVGDETVMINAGDGSSPYITPPFSDNGLIQLQNPDENEKYLFPAPTAASFPKNMSLLAAFWDDVDLNNEKGQVFYQEYSEVDMSDIYSQIVFNRTAAEVTKYEQKFNRPAFTPAYILKITWDHVMPPVYQDVDPSQTNTFQCILTTNGSRSFALLRYGDMLWGPGQRQFHNALVGYTNGTYSHIEPTIPADNLFGDGGRYRPNQWIGTLGKPGEMVYDLSNPSGASDDPKIKCQEWALKQPNANEWSSGSAGPNDRGTVLRAQRYGGLTRNVFNFKSVLSNLHGSGKRCVYELDGDLLTGYSERYFTATDQQKHIDEDLLPFQWCCIDSPLCDLYLKQRPLDRCQGYCWANPSNCSTSTKAGQGVAMVFGSLHFITFDGTEYSFKALGEFVLVRLSSASGSNIFTLQGQNEQLRSNANQLQPQVPVVVRMAAFYQGIGKVEWRCSETGEGLQMIVDNVNIPVSVGVVYSGKKDFAVRCLSESHCVAVYSGGLLVSVRRVSGYRELWAEVEVPQKFFNRTVGLMGLWSSNRSADFLMSDGILLVPPNLGSLPQDKINAFGMSWAVPVPESLLLSLPPGPFTPVSLEDLLQSAGPSRVEELRTACSGNMQCVHDSLATGDTNLGKEAVTAKERYKTTAQLYGNMPPIVTEPLEIWAKVNSTVTVQLSARDSSGDAISFSVVYSRSVRVTLNENGMLSWTPLSTTAVQIQLKISDSSSTTLFVPTIKLCNCVNGGTCQYDTPTQSQLLGKFLIVACLCPNGFGGAFCEKRTNVCNGLPCYPGVACVPLNTAGDFSCGPCPNNTVANGKEGYKCFEQDFCKPPHTNPCHADAICTSTKSNYKCTCKPNYAGDGITCTDINECADLSTCPNAKYECKNTPGSFECVCRYLDSTTQGCGDSPNPPGSNIFSVSVGWLQNNGIKELQSLLSSGFENKFYNASEVSPGEYRVNVSSDTPHWYIEDYMTRASSQYKMKSVKVEDLDECATKVAVCKEPSVCKNTYGGYRCVCNGEHGRGQKPGFAVPHVMPEYLQQYKPPPFNYDDPSLRYIRHCSPRHIDNVIPRQRMNHIMYMNDVRR</sequence>
<dbReference type="InterPro" id="IPR018097">
    <property type="entry name" value="EGF_Ca-bd_CS"/>
</dbReference>
<dbReference type="InterPro" id="IPR001846">
    <property type="entry name" value="VWF_type-D"/>
</dbReference>
<dbReference type="InterPro" id="IPR001881">
    <property type="entry name" value="EGF-like_Ca-bd_dom"/>
</dbReference>
<keyword evidence="4" id="KW-0732">Signal</keyword>
<evidence type="ECO:0000313" key="14">
    <source>
        <dbReference type="Proteomes" id="UP001460270"/>
    </source>
</evidence>
<dbReference type="SMART" id="SM00179">
    <property type="entry name" value="EGF_CA"/>
    <property type="match status" value="3"/>
</dbReference>
<evidence type="ECO:0000256" key="7">
    <source>
        <dbReference type="ARBA" id="ARBA00023136"/>
    </source>
</evidence>
<evidence type="ECO:0000313" key="13">
    <source>
        <dbReference type="EMBL" id="KAK7901518.1"/>
    </source>
</evidence>
<evidence type="ECO:0000256" key="2">
    <source>
        <dbReference type="ARBA" id="ARBA00022536"/>
    </source>
</evidence>